<organism evidence="1 2">
    <name type="scientific">Hymenobacter rigui</name>
    <dbReference type="NCBI Taxonomy" id="334424"/>
    <lineage>
        <taxon>Bacteria</taxon>
        <taxon>Pseudomonadati</taxon>
        <taxon>Bacteroidota</taxon>
        <taxon>Cytophagia</taxon>
        <taxon>Cytophagales</taxon>
        <taxon>Hymenobacteraceae</taxon>
        <taxon>Hymenobacter</taxon>
    </lineage>
</organism>
<gene>
    <name evidence="1" type="ORF">EI291_01550</name>
</gene>
<sequence length="70" mass="7883">MTTPATNQPADEWDSILNHLRQIREQVQQNGPLPEQERASVEDAFRQGLAHLESEVQGIRTTLKGSSGKW</sequence>
<dbReference type="OrthoDB" id="886997at2"/>
<evidence type="ECO:0000313" key="2">
    <source>
        <dbReference type="Proteomes" id="UP000273500"/>
    </source>
</evidence>
<proteinExistence type="predicted"/>
<accession>A0A3R9VC10</accession>
<reference evidence="1 2" key="1">
    <citation type="submission" date="2018-12" db="EMBL/GenBank/DDBJ databases">
        <authorList>
            <person name="Feng G."/>
            <person name="Zhu H."/>
        </authorList>
    </citation>
    <scope>NUCLEOTIDE SEQUENCE [LARGE SCALE GENOMIC DNA]</scope>
    <source>
        <strain evidence="1 2">KCTC 12533</strain>
    </source>
</reference>
<dbReference type="Proteomes" id="UP000273500">
    <property type="component" value="Unassembled WGS sequence"/>
</dbReference>
<keyword evidence="2" id="KW-1185">Reference proteome</keyword>
<name>A0A3R9VC10_9BACT</name>
<evidence type="ECO:0000313" key="1">
    <source>
        <dbReference type="EMBL" id="RSK51029.1"/>
    </source>
</evidence>
<dbReference type="RefSeq" id="WP_125417506.1">
    <property type="nucleotide sequence ID" value="NZ_RWIT01000001.1"/>
</dbReference>
<dbReference type="AlphaFoldDB" id="A0A3R9VC10"/>
<dbReference type="EMBL" id="RWIT01000001">
    <property type="protein sequence ID" value="RSK51029.1"/>
    <property type="molecule type" value="Genomic_DNA"/>
</dbReference>
<protein>
    <submittedName>
        <fullName evidence="1">Uncharacterized protein</fullName>
    </submittedName>
</protein>
<comment type="caution">
    <text evidence="1">The sequence shown here is derived from an EMBL/GenBank/DDBJ whole genome shotgun (WGS) entry which is preliminary data.</text>
</comment>